<dbReference type="Proteomes" id="UP000054630">
    <property type="component" value="Unassembled WGS sequence"/>
</dbReference>
<dbReference type="EMBL" id="JYDL01000160">
    <property type="protein sequence ID" value="KRX14429.1"/>
    <property type="molecule type" value="Genomic_DNA"/>
</dbReference>
<gene>
    <name evidence="1" type="ORF">T07_4402</name>
</gene>
<evidence type="ECO:0000313" key="1">
    <source>
        <dbReference type="EMBL" id="KRX14429.1"/>
    </source>
</evidence>
<dbReference type="AlphaFoldDB" id="A0A0V0RIX7"/>
<protein>
    <submittedName>
        <fullName evidence="1">Uncharacterized protein</fullName>
    </submittedName>
</protein>
<name>A0A0V0RIX7_9BILA</name>
<reference evidence="1 2" key="1">
    <citation type="submission" date="2015-01" db="EMBL/GenBank/DDBJ databases">
        <title>Evolution of Trichinella species and genotypes.</title>
        <authorList>
            <person name="Korhonen P.K."/>
            <person name="Edoardo P."/>
            <person name="Giuseppe L.R."/>
            <person name="Gasser R.B."/>
        </authorList>
    </citation>
    <scope>NUCLEOTIDE SEQUENCE [LARGE SCALE GENOMIC DNA]</scope>
    <source>
        <strain evidence="1">ISS37</strain>
    </source>
</reference>
<accession>A0A0V0RIX7</accession>
<organism evidence="1 2">
    <name type="scientific">Trichinella nelsoni</name>
    <dbReference type="NCBI Taxonomy" id="6336"/>
    <lineage>
        <taxon>Eukaryota</taxon>
        <taxon>Metazoa</taxon>
        <taxon>Ecdysozoa</taxon>
        <taxon>Nematoda</taxon>
        <taxon>Enoplea</taxon>
        <taxon>Dorylaimia</taxon>
        <taxon>Trichinellida</taxon>
        <taxon>Trichinellidae</taxon>
        <taxon>Trichinella</taxon>
    </lineage>
</organism>
<keyword evidence="2" id="KW-1185">Reference proteome</keyword>
<comment type="caution">
    <text evidence="1">The sequence shown here is derived from an EMBL/GenBank/DDBJ whole genome shotgun (WGS) entry which is preliminary data.</text>
</comment>
<evidence type="ECO:0000313" key="2">
    <source>
        <dbReference type="Proteomes" id="UP000054630"/>
    </source>
</evidence>
<sequence>MTSSMFRLNDVVIDSNDVRPTLSISAWPIDVQLWPPHDVRKKCVQRVAPAGQVWWIAFHRTASSTVGRDLESPLLCWLRTASTVVRR</sequence>
<proteinExistence type="predicted"/>